<dbReference type="AlphaFoldDB" id="A0A6N2T718"/>
<proteinExistence type="predicted"/>
<evidence type="ECO:0000313" key="1">
    <source>
        <dbReference type="EMBL" id="VYT00569.1"/>
    </source>
</evidence>
<accession>A0A6N2T718</accession>
<name>A0A6N2T718_9BACT</name>
<gene>
    <name evidence="1" type="ORF">AMLFYP55_02452</name>
</gene>
<dbReference type="EMBL" id="CACRSS010000004">
    <property type="protein sequence ID" value="VYT00569.1"/>
    <property type="molecule type" value="Genomic_DNA"/>
</dbReference>
<reference evidence="1" key="1">
    <citation type="submission" date="2019-11" db="EMBL/GenBank/DDBJ databases">
        <authorList>
            <person name="Feng L."/>
        </authorList>
    </citation>
    <scope>NUCLEOTIDE SEQUENCE</scope>
    <source>
        <strain evidence="1">AMuciniphilaLFYP55</strain>
    </source>
</reference>
<organism evidence="1">
    <name type="scientific">Akkermansia muciniphila</name>
    <dbReference type="NCBI Taxonomy" id="239935"/>
    <lineage>
        <taxon>Bacteria</taxon>
        <taxon>Pseudomonadati</taxon>
        <taxon>Verrucomicrobiota</taxon>
        <taxon>Verrucomicrobiia</taxon>
        <taxon>Verrucomicrobiales</taxon>
        <taxon>Akkermansiaceae</taxon>
        <taxon>Akkermansia</taxon>
    </lineage>
</organism>
<protein>
    <submittedName>
        <fullName evidence="1">Uncharacterized protein</fullName>
    </submittedName>
</protein>
<sequence length="73" mass="7942">MMTDKKERGVYTLVFWLSNGMSVFSILLEHNTIPGTICPSPVKTGKNGASGRFIKTASLVKKFPAAARFPPEA</sequence>